<dbReference type="RefSeq" id="WP_142934687.1">
    <property type="nucleotide sequence ID" value="NZ_ML660171.1"/>
</dbReference>
<dbReference type="OrthoDB" id="311718at2"/>
<dbReference type="Proteomes" id="UP000315439">
    <property type="component" value="Unassembled WGS sequence"/>
</dbReference>
<name>A0A545U0E8_9GAMM</name>
<dbReference type="Gene3D" id="3.40.50.720">
    <property type="entry name" value="NAD(P)-binding Rossmann-like Domain"/>
    <property type="match status" value="1"/>
</dbReference>
<keyword evidence="2" id="KW-1185">Reference proteome</keyword>
<proteinExistence type="predicted"/>
<gene>
    <name evidence="1" type="ORF">FLL46_24505</name>
</gene>
<comment type="caution">
    <text evidence="1">The sequence shown here is derived from an EMBL/GenBank/DDBJ whole genome shotgun (WGS) entry which is preliminary data.</text>
</comment>
<evidence type="ECO:0000313" key="1">
    <source>
        <dbReference type="EMBL" id="TQV82935.1"/>
    </source>
</evidence>
<evidence type="ECO:0000313" key="2">
    <source>
        <dbReference type="Proteomes" id="UP000315439"/>
    </source>
</evidence>
<dbReference type="AlphaFoldDB" id="A0A545U0E8"/>
<dbReference type="InterPro" id="IPR036188">
    <property type="entry name" value="FAD/NAD-bd_sf"/>
</dbReference>
<sequence length="458" mass="50447">MSKLCVVGGGLSGLEFALHAAIKGKRVHIYEAGPSLRKKHVNFDTRKLAGDEKKRHWTSDENWGLGGGISERLGGRSLCYHGVMIPIEDEALSSWPVAWRRILTGEKGLYRQVSNLLSQSYPEMSRKQKEGTQLSHTPQAAKLTDDGKFFAYSPLYSLESFLNDGVITIERANIAKISQSTDGFYLTDNQGKTVNRSGFSKCVLATSAIVNNAIIANSIEKSFSSKITDHYCLGIFVKVDGGKPVGEFRHQMIWTGYSEHHDLSSNIFVLERPRAEDGDRILEFMAVMEQSPLHSDLSQLNCHYSGGKASLKIDSHHSKSDIDIFNKIAKRLVAFASEVLGVELKPLTGSVEVESSGKFFKSSGKDIRWDEYNHSLDTLNTTEQSNVYSRFSLPYGSFEHESCCHAIGSEGPSALTEELELTTMPGVYAIGPGAFPRLGIANPALTICAVSRWLASNI</sequence>
<accession>A0A545U0E8</accession>
<reference evidence="1 2" key="1">
    <citation type="submission" date="2019-07" db="EMBL/GenBank/DDBJ databases">
        <title>Draft genome for Aliikangiella sp. M105.</title>
        <authorList>
            <person name="Wang G."/>
        </authorList>
    </citation>
    <scope>NUCLEOTIDE SEQUENCE [LARGE SCALE GENOMIC DNA]</scope>
    <source>
        <strain evidence="1 2">M105</strain>
    </source>
</reference>
<protein>
    <submittedName>
        <fullName evidence="1">Uncharacterized protein</fullName>
    </submittedName>
</protein>
<organism evidence="1 2">
    <name type="scientific">Aliikangiella coralliicola</name>
    <dbReference type="NCBI Taxonomy" id="2592383"/>
    <lineage>
        <taxon>Bacteria</taxon>
        <taxon>Pseudomonadati</taxon>
        <taxon>Pseudomonadota</taxon>
        <taxon>Gammaproteobacteria</taxon>
        <taxon>Oceanospirillales</taxon>
        <taxon>Pleioneaceae</taxon>
        <taxon>Aliikangiella</taxon>
    </lineage>
</organism>
<dbReference type="EMBL" id="VIKS01000015">
    <property type="protein sequence ID" value="TQV82935.1"/>
    <property type="molecule type" value="Genomic_DNA"/>
</dbReference>
<dbReference type="SUPFAM" id="SSF51905">
    <property type="entry name" value="FAD/NAD(P)-binding domain"/>
    <property type="match status" value="1"/>
</dbReference>